<dbReference type="RefSeq" id="WP_184806718.1">
    <property type="nucleotide sequence ID" value="NZ_JACIIZ010000017.1"/>
</dbReference>
<evidence type="ECO:0000313" key="5">
    <source>
        <dbReference type="Proteomes" id="UP000539175"/>
    </source>
</evidence>
<dbReference type="GO" id="GO:0044281">
    <property type="term" value="P:small molecule metabolic process"/>
    <property type="evidence" value="ECO:0007669"/>
    <property type="project" value="UniProtKB-ARBA"/>
</dbReference>
<dbReference type="FunFam" id="3.90.850.10:FF:000008">
    <property type="entry name" value="FAA hydrolase family protein"/>
    <property type="match status" value="1"/>
</dbReference>
<dbReference type="AlphaFoldDB" id="A0A7X0B4N3"/>
<evidence type="ECO:0000256" key="1">
    <source>
        <dbReference type="ARBA" id="ARBA00010211"/>
    </source>
</evidence>
<reference evidence="4 5" key="1">
    <citation type="submission" date="2020-08" db="EMBL/GenBank/DDBJ databases">
        <title>Genomic Encyclopedia of Type Strains, Phase IV (KMG-IV): sequencing the most valuable type-strain genomes for metagenomic binning, comparative biology and taxonomic classification.</title>
        <authorList>
            <person name="Goeker M."/>
        </authorList>
    </citation>
    <scope>NUCLEOTIDE SEQUENCE [LARGE SCALE GENOMIC DNA]</scope>
    <source>
        <strain evidence="4 5">DSM 22198</strain>
    </source>
</reference>
<dbReference type="PANTHER" id="PTHR42796:SF4">
    <property type="entry name" value="FUMARYLACETOACETATE HYDROLASE DOMAIN-CONTAINING PROTEIN 2A"/>
    <property type="match status" value="1"/>
</dbReference>
<name>A0A7X0B4N3_9PROT</name>
<dbReference type="GO" id="GO:0046872">
    <property type="term" value="F:metal ion binding"/>
    <property type="evidence" value="ECO:0007669"/>
    <property type="project" value="UniProtKB-KW"/>
</dbReference>
<evidence type="ECO:0000313" key="4">
    <source>
        <dbReference type="EMBL" id="MBB6254376.1"/>
    </source>
</evidence>
<dbReference type="Pfam" id="PF01557">
    <property type="entry name" value="FAA_hydrolase"/>
    <property type="match status" value="1"/>
</dbReference>
<dbReference type="Proteomes" id="UP000539175">
    <property type="component" value="Unassembled WGS sequence"/>
</dbReference>
<keyword evidence="5" id="KW-1185">Reference proteome</keyword>
<dbReference type="Gene3D" id="3.90.850.10">
    <property type="entry name" value="Fumarylacetoacetase-like, C-terminal domain"/>
    <property type="match status" value="1"/>
</dbReference>
<comment type="caution">
    <text evidence="4">The sequence shown here is derived from an EMBL/GenBank/DDBJ whole genome shotgun (WGS) entry which is preliminary data.</text>
</comment>
<accession>A0A7X0B4N3</accession>
<dbReference type="InterPro" id="IPR051121">
    <property type="entry name" value="FAH"/>
</dbReference>
<dbReference type="SUPFAM" id="SSF56529">
    <property type="entry name" value="FAH"/>
    <property type="match status" value="1"/>
</dbReference>
<protein>
    <submittedName>
        <fullName evidence="4">2-keto-4-pentenoate hydratase/2-oxohepta-3-ene-1,7-dioic acid hydratase in catechol pathway</fullName>
    </submittedName>
</protein>
<comment type="similarity">
    <text evidence="1">Belongs to the FAH family.</text>
</comment>
<feature type="domain" description="Fumarylacetoacetase-like C-terminal" evidence="3">
    <location>
        <begin position="74"/>
        <end position="279"/>
    </location>
</feature>
<keyword evidence="2" id="KW-0479">Metal-binding</keyword>
<dbReference type="InterPro" id="IPR036663">
    <property type="entry name" value="Fumarylacetoacetase_C_sf"/>
</dbReference>
<dbReference type="GO" id="GO:0003824">
    <property type="term" value="F:catalytic activity"/>
    <property type="evidence" value="ECO:0007669"/>
    <property type="project" value="InterPro"/>
</dbReference>
<organism evidence="4 5">
    <name type="scientific">Nitrospirillum iridis</name>
    <dbReference type="NCBI Taxonomy" id="765888"/>
    <lineage>
        <taxon>Bacteria</taxon>
        <taxon>Pseudomonadati</taxon>
        <taxon>Pseudomonadota</taxon>
        <taxon>Alphaproteobacteria</taxon>
        <taxon>Rhodospirillales</taxon>
        <taxon>Azospirillaceae</taxon>
        <taxon>Nitrospirillum</taxon>
    </lineage>
</organism>
<proteinExistence type="inferred from homology"/>
<dbReference type="InterPro" id="IPR011234">
    <property type="entry name" value="Fumarylacetoacetase-like_C"/>
</dbReference>
<gene>
    <name evidence="4" type="ORF">FHS74_004965</name>
</gene>
<evidence type="ECO:0000259" key="3">
    <source>
        <dbReference type="Pfam" id="PF01557"/>
    </source>
</evidence>
<sequence length="284" mass="30037">MKFASYTVAGRASYGLVEGEWIADVGAVLAADYPDLRAVVAAGAYGAAQDAAAQAERLSLSEIVFAPVIPNPAKIFCVGHNYETHRQETGRAKTDYPSIFTRFADSQIGHRQAITLPKVSTMLDFEGELAVVIGTGGRSIPVADALSHVAGYGCYNDASVRDWQWHTQQFTPGKNFPGTGAFGPWLVTADEVGDPAALSVTTRVNGQVVQSQPTADMIFPVATLIAYISTFTPLSPGDVIVSGTPGGVGAKRQPPLWLKDGDVVEVDIPGVGLLMNKVRMEAEG</sequence>
<dbReference type="PANTHER" id="PTHR42796">
    <property type="entry name" value="FUMARYLACETOACETATE HYDROLASE DOMAIN-CONTAINING PROTEIN 2A-RELATED"/>
    <property type="match status" value="1"/>
</dbReference>
<dbReference type="EMBL" id="JACIIZ010000017">
    <property type="protein sequence ID" value="MBB6254376.1"/>
    <property type="molecule type" value="Genomic_DNA"/>
</dbReference>
<evidence type="ECO:0000256" key="2">
    <source>
        <dbReference type="ARBA" id="ARBA00022723"/>
    </source>
</evidence>